<feature type="region of interest" description="Disordered" evidence="1">
    <location>
        <begin position="100"/>
        <end position="133"/>
    </location>
</feature>
<sequence length="510" mass="51132">MQTPIVPTAGGTGSAPAANAPPLPSGTATVSPSLPPSLAQALQNGATLTAQVTAKPAAGQLTLSVQGQTVQVQTPLPLPPGTNLAVALQSVSSGGQATLFLQPQNPGAAQTGTATAGQQPAPQTAQTAAPQPAVVTNTSVGSVLSGTITAPPTSATSATAAATAQTTPTSSPSAQTTVNTAAQPTGGGTPAPTAPAQSPLPVLPPGSAVQLRLLSFAPPGQSLAGGTPGTFTGTVTGQTGSGSVSVQTPMGTVNLTMPNPPPTGTQLMLGLVGTPKIAAFGSAAAQGAAARYQALQDAVALLKGGDPALAQRMTQSLLPQPNGQMGLAAVFLLSAMRQGGAEKWLGGDTARGIDAAGRAAGKPGLLSELDGEVTPTHTRTRDAAGQDWRVTSLPLMNGNQVDEIRLYTRDRPKDEENGKGGGKKEEAKRFVVEASFSHLGPIQLDGLSRDKKVDVMVRSQRALPPEARDDIRGLFADTVSALGLSGQVEFSVVSHFDLVPNEDIPHGLTV</sequence>
<dbReference type="Proteomes" id="UP000539372">
    <property type="component" value="Unassembled WGS sequence"/>
</dbReference>
<dbReference type="EMBL" id="JABBNT010000005">
    <property type="protein sequence ID" value="NMM46363.1"/>
    <property type="molecule type" value="Genomic_DNA"/>
</dbReference>
<gene>
    <name evidence="2" type="ORF">HH303_17865</name>
</gene>
<evidence type="ECO:0000313" key="2">
    <source>
        <dbReference type="EMBL" id="NMM46363.1"/>
    </source>
</evidence>
<keyword evidence="3" id="KW-1185">Reference proteome</keyword>
<name>A0A7Y0E375_9PROT</name>
<feature type="compositionally biased region" description="Low complexity" evidence="1">
    <location>
        <begin position="149"/>
        <end position="197"/>
    </location>
</feature>
<dbReference type="AlphaFoldDB" id="A0A7Y0E375"/>
<protein>
    <submittedName>
        <fullName evidence="2">Uncharacterized protein</fullName>
    </submittedName>
</protein>
<feature type="region of interest" description="Disordered" evidence="1">
    <location>
        <begin position="149"/>
        <end position="204"/>
    </location>
</feature>
<comment type="caution">
    <text evidence="2">The sequence shown here is derived from an EMBL/GenBank/DDBJ whole genome shotgun (WGS) entry which is preliminary data.</text>
</comment>
<feature type="region of interest" description="Disordered" evidence="1">
    <location>
        <begin position="1"/>
        <end position="32"/>
    </location>
</feature>
<accession>A0A7Y0E375</accession>
<reference evidence="2 3" key="1">
    <citation type="submission" date="2020-04" db="EMBL/GenBank/DDBJ databases">
        <title>Rhodospirillaceae bacterium KN72 isolated from deep sea.</title>
        <authorList>
            <person name="Zhang D.-C."/>
        </authorList>
    </citation>
    <scope>NUCLEOTIDE SEQUENCE [LARGE SCALE GENOMIC DNA]</scope>
    <source>
        <strain evidence="2 3">KN72</strain>
    </source>
</reference>
<evidence type="ECO:0000313" key="3">
    <source>
        <dbReference type="Proteomes" id="UP000539372"/>
    </source>
</evidence>
<feature type="compositionally biased region" description="Low complexity" evidence="1">
    <location>
        <begin position="106"/>
        <end position="133"/>
    </location>
</feature>
<organism evidence="2 3">
    <name type="scientific">Pacificispira spongiicola</name>
    <dbReference type="NCBI Taxonomy" id="2729598"/>
    <lineage>
        <taxon>Bacteria</taxon>
        <taxon>Pseudomonadati</taxon>
        <taxon>Pseudomonadota</taxon>
        <taxon>Alphaproteobacteria</taxon>
        <taxon>Rhodospirillales</taxon>
        <taxon>Rhodospirillaceae</taxon>
        <taxon>Pacificispira</taxon>
    </lineage>
</organism>
<dbReference type="RefSeq" id="WP_169626723.1">
    <property type="nucleotide sequence ID" value="NZ_JABBNT010000005.1"/>
</dbReference>
<proteinExistence type="predicted"/>
<feature type="compositionally biased region" description="Low complexity" evidence="1">
    <location>
        <begin position="229"/>
        <end position="244"/>
    </location>
</feature>
<feature type="region of interest" description="Disordered" evidence="1">
    <location>
        <begin position="220"/>
        <end position="244"/>
    </location>
</feature>
<evidence type="ECO:0000256" key="1">
    <source>
        <dbReference type="SAM" id="MobiDB-lite"/>
    </source>
</evidence>